<evidence type="ECO:0000256" key="2">
    <source>
        <dbReference type="ARBA" id="ARBA00022448"/>
    </source>
</evidence>
<keyword evidence="8 12" id="KW-0472">Membrane</keyword>
<name>A0A8S3ZPQ0_9EUPU</name>
<comment type="subcellular location">
    <subcellularLocation>
        <location evidence="1">Membrane</location>
        <topology evidence="1">Multi-pass membrane protein</topology>
    </subcellularLocation>
</comment>
<dbReference type="Proteomes" id="UP000678393">
    <property type="component" value="Unassembled WGS sequence"/>
</dbReference>
<evidence type="ECO:0000256" key="10">
    <source>
        <dbReference type="ARBA" id="ARBA00023303"/>
    </source>
</evidence>
<dbReference type="GO" id="GO:0015280">
    <property type="term" value="F:ligand-gated sodium channel activity"/>
    <property type="evidence" value="ECO:0007669"/>
    <property type="project" value="TreeGrafter"/>
</dbReference>
<evidence type="ECO:0000256" key="12">
    <source>
        <dbReference type="SAM" id="Phobius"/>
    </source>
</evidence>
<evidence type="ECO:0000256" key="8">
    <source>
        <dbReference type="ARBA" id="ARBA00023136"/>
    </source>
</evidence>
<evidence type="ECO:0000256" key="1">
    <source>
        <dbReference type="ARBA" id="ARBA00004141"/>
    </source>
</evidence>
<proteinExistence type="inferred from homology"/>
<comment type="caution">
    <text evidence="13">The sequence shown here is derived from an EMBL/GenBank/DDBJ whole genome shotgun (WGS) entry which is preliminary data.</text>
</comment>
<evidence type="ECO:0000256" key="5">
    <source>
        <dbReference type="ARBA" id="ARBA00022989"/>
    </source>
</evidence>
<evidence type="ECO:0000256" key="3">
    <source>
        <dbReference type="ARBA" id="ARBA00022461"/>
    </source>
</evidence>
<sequence>MSSYVPKCTSDSRGFQGVSYTCDDQGSMILAEKHQKHFKGKFKLRRRARRLLAGISELDFDAVALFCEYTSAHGFRCATSPERNRVIKSLWKVGILVSLTLMIWGLIQLGGNYCSYPVKTLLDIKYVSVLPFPAVTLCNLHRFDYT</sequence>
<dbReference type="PANTHER" id="PTHR11690:SF248">
    <property type="entry name" value="PICKPOCKET 17, ISOFORM A"/>
    <property type="match status" value="1"/>
</dbReference>
<accession>A0A8S3ZPQ0</accession>
<evidence type="ECO:0000256" key="7">
    <source>
        <dbReference type="ARBA" id="ARBA00023065"/>
    </source>
</evidence>
<keyword evidence="5 12" id="KW-1133">Transmembrane helix</keyword>
<dbReference type="AlphaFoldDB" id="A0A8S3ZPQ0"/>
<evidence type="ECO:0000256" key="11">
    <source>
        <dbReference type="RuleBase" id="RU000679"/>
    </source>
</evidence>
<reference evidence="13" key="1">
    <citation type="submission" date="2021-04" db="EMBL/GenBank/DDBJ databases">
        <authorList>
            <consortium name="Molecular Ecology Group"/>
        </authorList>
    </citation>
    <scope>NUCLEOTIDE SEQUENCE</scope>
</reference>
<comment type="similarity">
    <text evidence="11">Belongs to the amiloride-sensitive sodium channel (TC 1.A.6) family.</text>
</comment>
<evidence type="ECO:0000256" key="4">
    <source>
        <dbReference type="ARBA" id="ARBA00022692"/>
    </source>
</evidence>
<keyword evidence="9 11" id="KW-0739">Sodium transport</keyword>
<keyword evidence="10 11" id="KW-0407">Ion channel</keyword>
<keyword evidence="3 11" id="KW-0894">Sodium channel</keyword>
<feature type="transmembrane region" description="Helical" evidence="12">
    <location>
        <begin position="90"/>
        <end position="107"/>
    </location>
</feature>
<evidence type="ECO:0000256" key="9">
    <source>
        <dbReference type="ARBA" id="ARBA00023201"/>
    </source>
</evidence>
<evidence type="ECO:0000313" key="14">
    <source>
        <dbReference type="Proteomes" id="UP000678393"/>
    </source>
</evidence>
<dbReference type="OrthoDB" id="6113598at2759"/>
<dbReference type="GO" id="GO:0005886">
    <property type="term" value="C:plasma membrane"/>
    <property type="evidence" value="ECO:0007669"/>
    <property type="project" value="TreeGrafter"/>
</dbReference>
<dbReference type="Pfam" id="PF00858">
    <property type="entry name" value="ASC"/>
    <property type="match status" value="1"/>
</dbReference>
<keyword evidence="4 11" id="KW-0812">Transmembrane</keyword>
<dbReference type="InterPro" id="IPR001873">
    <property type="entry name" value="ENaC"/>
</dbReference>
<dbReference type="PANTHER" id="PTHR11690">
    <property type="entry name" value="AMILORIDE-SENSITIVE SODIUM CHANNEL-RELATED"/>
    <property type="match status" value="1"/>
</dbReference>
<keyword evidence="2 11" id="KW-0813">Transport</keyword>
<keyword evidence="14" id="KW-1185">Reference proteome</keyword>
<organism evidence="13 14">
    <name type="scientific">Candidula unifasciata</name>
    <dbReference type="NCBI Taxonomy" id="100452"/>
    <lineage>
        <taxon>Eukaryota</taxon>
        <taxon>Metazoa</taxon>
        <taxon>Spiralia</taxon>
        <taxon>Lophotrochozoa</taxon>
        <taxon>Mollusca</taxon>
        <taxon>Gastropoda</taxon>
        <taxon>Heterobranchia</taxon>
        <taxon>Euthyneura</taxon>
        <taxon>Panpulmonata</taxon>
        <taxon>Eupulmonata</taxon>
        <taxon>Stylommatophora</taxon>
        <taxon>Helicina</taxon>
        <taxon>Helicoidea</taxon>
        <taxon>Geomitridae</taxon>
        <taxon>Candidula</taxon>
    </lineage>
</organism>
<dbReference type="EMBL" id="CAJHNH020003692">
    <property type="protein sequence ID" value="CAG5129830.1"/>
    <property type="molecule type" value="Genomic_DNA"/>
</dbReference>
<protein>
    <submittedName>
        <fullName evidence="13">Uncharacterized protein</fullName>
    </submittedName>
</protein>
<gene>
    <name evidence="13" type="ORF">CUNI_LOCUS15388</name>
</gene>
<keyword evidence="7 11" id="KW-0406">Ion transport</keyword>
<keyword evidence="6" id="KW-0915">Sodium</keyword>
<evidence type="ECO:0000256" key="6">
    <source>
        <dbReference type="ARBA" id="ARBA00023053"/>
    </source>
</evidence>
<evidence type="ECO:0000313" key="13">
    <source>
        <dbReference type="EMBL" id="CAG5129830.1"/>
    </source>
</evidence>